<accession>A0A6G0XQ97</accession>
<dbReference type="GO" id="GO:0032511">
    <property type="term" value="P:late endosome to vacuole transport via multivesicular body sorting pathway"/>
    <property type="evidence" value="ECO:0007669"/>
    <property type="project" value="TreeGrafter"/>
</dbReference>
<evidence type="ECO:0008006" key="11">
    <source>
        <dbReference type="Google" id="ProtNLM"/>
    </source>
</evidence>
<organism evidence="9 10">
    <name type="scientific">Aphanomyces euteiches</name>
    <dbReference type="NCBI Taxonomy" id="100861"/>
    <lineage>
        <taxon>Eukaryota</taxon>
        <taxon>Sar</taxon>
        <taxon>Stramenopiles</taxon>
        <taxon>Oomycota</taxon>
        <taxon>Saprolegniomycetes</taxon>
        <taxon>Saprolegniales</taxon>
        <taxon>Verrucalvaceae</taxon>
        <taxon>Aphanomyces</taxon>
    </lineage>
</organism>
<evidence type="ECO:0000256" key="6">
    <source>
        <dbReference type="ARBA" id="ARBA00023136"/>
    </source>
</evidence>
<keyword evidence="4" id="KW-0967">Endosome</keyword>
<dbReference type="GO" id="GO:0000815">
    <property type="term" value="C:ESCRT III complex"/>
    <property type="evidence" value="ECO:0007669"/>
    <property type="project" value="TreeGrafter"/>
</dbReference>
<gene>
    <name evidence="9" type="ORF">Ae201684_002407</name>
</gene>
<evidence type="ECO:0000256" key="8">
    <source>
        <dbReference type="SAM" id="MobiDB-lite"/>
    </source>
</evidence>
<evidence type="ECO:0000256" key="7">
    <source>
        <dbReference type="SAM" id="Coils"/>
    </source>
</evidence>
<feature type="coiled-coil region" evidence="7">
    <location>
        <begin position="42"/>
        <end position="91"/>
    </location>
</feature>
<evidence type="ECO:0000256" key="4">
    <source>
        <dbReference type="ARBA" id="ARBA00022753"/>
    </source>
</evidence>
<evidence type="ECO:0000256" key="3">
    <source>
        <dbReference type="ARBA" id="ARBA00022448"/>
    </source>
</evidence>
<feature type="region of interest" description="Disordered" evidence="8">
    <location>
        <begin position="205"/>
        <end position="226"/>
    </location>
</feature>
<evidence type="ECO:0000256" key="5">
    <source>
        <dbReference type="ARBA" id="ARBA00022927"/>
    </source>
</evidence>
<comment type="caution">
    <text evidence="9">The sequence shown here is derived from an EMBL/GenBank/DDBJ whole genome shotgun (WGS) entry which is preliminary data.</text>
</comment>
<dbReference type="PANTHER" id="PTHR22761:SF5">
    <property type="entry name" value="CHARGED MULTIVESICULAR BODY PROTEIN 6"/>
    <property type="match status" value="1"/>
</dbReference>
<sequence length="226" mass="25139">MGSLLGKNTAPPPSSGPTARQAANKQKAQNQVSSKDRVVLELKASRDRLKKYQTQLERESADLTEKAKKLLEKKQRDRAKLCLQLRKFKEQQIEQADAHLMNVLQMVDSVEWESQQLQIFEGLKAGNSVLDAIHKEMTVEAVEDLMEETREAQARADEISRLIGNSLSVDDEDEILAELAAIEQLEAEQVALQLPIAPDHVEVEALPAETATPTKPKKEAKTPVLA</sequence>
<feature type="compositionally biased region" description="Low complexity" evidence="8">
    <location>
        <begin position="205"/>
        <end position="214"/>
    </location>
</feature>
<reference evidence="9 10" key="1">
    <citation type="submission" date="2019-07" db="EMBL/GenBank/DDBJ databases">
        <title>Genomics analysis of Aphanomyces spp. identifies a new class of oomycete effector associated with host adaptation.</title>
        <authorList>
            <person name="Gaulin E."/>
        </authorList>
    </citation>
    <scope>NUCLEOTIDE SEQUENCE [LARGE SCALE GENOMIC DNA]</scope>
    <source>
        <strain evidence="9 10">ATCC 201684</strain>
    </source>
</reference>
<keyword evidence="6" id="KW-0472">Membrane</keyword>
<comment type="subcellular location">
    <subcellularLocation>
        <location evidence="1">Endosome membrane</location>
    </subcellularLocation>
</comment>
<name>A0A6G0XQ97_9STRA</name>
<feature type="compositionally biased region" description="Low complexity" evidence="8">
    <location>
        <begin position="19"/>
        <end position="31"/>
    </location>
</feature>
<keyword evidence="5" id="KW-0653">Protein transport</keyword>
<comment type="similarity">
    <text evidence="2">Belongs to the SNF7 family.</text>
</comment>
<proteinExistence type="inferred from homology"/>
<dbReference type="GO" id="GO:0005771">
    <property type="term" value="C:multivesicular body"/>
    <property type="evidence" value="ECO:0007669"/>
    <property type="project" value="TreeGrafter"/>
</dbReference>
<evidence type="ECO:0000256" key="1">
    <source>
        <dbReference type="ARBA" id="ARBA00004608"/>
    </source>
</evidence>
<keyword evidence="3" id="KW-0813">Transport</keyword>
<keyword evidence="7" id="KW-0175">Coiled coil</keyword>
<keyword evidence="10" id="KW-1185">Reference proteome</keyword>
<dbReference type="Gene3D" id="1.10.287.1060">
    <property type="entry name" value="ESAT-6-like"/>
    <property type="match status" value="1"/>
</dbReference>
<dbReference type="VEuPathDB" id="FungiDB:AeMF1_007331"/>
<dbReference type="Pfam" id="PF03357">
    <property type="entry name" value="Snf7"/>
    <property type="match status" value="1"/>
</dbReference>
<feature type="compositionally biased region" description="Basic and acidic residues" evidence="8">
    <location>
        <begin position="216"/>
        <end position="226"/>
    </location>
</feature>
<evidence type="ECO:0000313" key="10">
    <source>
        <dbReference type="Proteomes" id="UP000481153"/>
    </source>
</evidence>
<evidence type="ECO:0000256" key="2">
    <source>
        <dbReference type="ARBA" id="ARBA00006190"/>
    </source>
</evidence>
<dbReference type="GO" id="GO:0015031">
    <property type="term" value="P:protein transport"/>
    <property type="evidence" value="ECO:0007669"/>
    <property type="project" value="UniProtKB-KW"/>
</dbReference>
<dbReference type="Proteomes" id="UP000481153">
    <property type="component" value="Unassembled WGS sequence"/>
</dbReference>
<protein>
    <recommendedName>
        <fullName evidence="11">Charged multivesicular body protein 6</fullName>
    </recommendedName>
</protein>
<dbReference type="EMBL" id="VJMJ01000025">
    <property type="protein sequence ID" value="KAF0742706.1"/>
    <property type="molecule type" value="Genomic_DNA"/>
</dbReference>
<dbReference type="InterPro" id="IPR005024">
    <property type="entry name" value="Snf7_fam"/>
</dbReference>
<evidence type="ECO:0000313" key="9">
    <source>
        <dbReference type="EMBL" id="KAF0742706.1"/>
    </source>
</evidence>
<dbReference type="PANTHER" id="PTHR22761">
    <property type="entry name" value="CHARGED MULTIVESICULAR BODY PROTEIN"/>
    <property type="match status" value="1"/>
</dbReference>
<dbReference type="GO" id="GO:0006900">
    <property type="term" value="P:vesicle budding from membrane"/>
    <property type="evidence" value="ECO:0007669"/>
    <property type="project" value="TreeGrafter"/>
</dbReference>
<feature type="region of interest" description="Disordered" evidence="8">
    <location>
        <begin position="1"/>
        <end position="37"/>
    </location>
</feature>
<dbReference type="AlphaFoldDB" id="A0A6G0XQ97"/>